<keyword evidence="1" id="KW-0547">Nucleotide-binding</keyword>
<dbReference type="InterPro" id="IPR000873">
    <property type="entry name" value="AMP-dep_synth/lig_dom"/>
</dbReference>
<dbReference type="OrthoDB" id="5240489at2"/>
<feature type="domain" description="AMP-dependent synthetase/ligase" evidence="4">
    <location>
        <begin position="52"/>
        <end position="464"/>
    </location>
</feature>
<sequence length="643" mass="68302">MAHPLARAARAEHLRDRAPVEVLRSGGRVVEARTPHLVPPPDAGSLADLPFRNAREAPDAEVLTRRGPDGGWQHVTARQFADQVAAAARGLVAAGVRPGGRILLMSRTRYEWTLLDFAAWAAGASVVPVYPTSSIEQAEWIVRDSGAVLAVAEDAATAEVLTVAIARAGGAVPLWRLDEDAVTALGELGRAVPDAELTRRREALGPDSEATLIYTSGTTGRPKGCLLTHANFLTEAANCHAMLEPVFTAATGEEPSTLLFLPLAHVLGRMIQVTCVYGRIRIGHSPSLKPDELRPDLAAFGATFLVGVPYLFEKIHQLGRAEAQAKGAARVFDRAAGVAVRYARAELAALAGEGRPAPLSLRLAHGLYDALVYRRVRQAMGGRIRYAISGGSSIDPELLLFYAGAGVLVYEGYGLTETTGPSTVNPPLRPRPGTVGPPVPGSAVRVAEDGEVFLSGSQLFDGYYELGGDRPARQQWFATGDLGRLDEDGYLTITGRKKEILVTSGGKNVSPGPLEDRLRAHPLISQCLVVGNGRPYVGALLTLDPEAVERFLQERPPAGGGAATGAAAPEVSSAIPLHHTVAAALAEAVRAVNSTVSRAESIRRVRVVSGDFTEERGLLTPSLKVRRQAVGTAYRRDIEQLFG</sequence>
<dbReference type="PANTHER" id="PTHR43272:SF33">
    <property type="entry name" value="AMP-BINDING DOMAIN-CONTAINING PROTEIN-RELATED"/>
    <property type="match status" value="1"/>
</dbReference>
<dbReference type="PROSITE" id="PS00455">
    <property type="entry name" value="AMP_BINDING"/>
    <property type="match status" value="1"/>
</dbReference>
<dbReference type="InterPro" id="IPR042099">
    <property type="entry name" value="ANL_N_sf"/>
</dbReference>
<dbReference type="Gene3D" id="3.30.300.30">
    <property type="match status" value="1"/>
</dbReference>
<organism evidence="5 6">
    <name type="scientific">Kitasatospora cheerisanensis KCTC 2395</name>
    <dbReference type="NCBI Taxonomy" id="1348663"/>
    <lineage>
        <taxon>Bacteria</taxon>
        <taxon>Bacillati</taxon>
        <taxon>Actinomycetota</taxon>
        <taxon>Actinomycetes</taxon>
        <taxon>Kitasatosporales</taxon>
        <taxon>Streptomycetaceae</taxon>
        <taxon>Kitasatospora</taxon>
    </lineage>
</organism>
<dbReference type="Pfam" id="PF00501">
    <property type="entry name" value="AMP-binding"/>
    <property type="match status" value="1"/>
</dbReference>
<dbReference type="HOGENOM" id="CLU_000022_45_5_11"/>
<dbReference type="GO" id="GO:0005524">
    <property type="term" value="F:ATP binding"/>
    <property type="evidence" value="ECO:0007669"/>
    <property type="project" value="UniProtKB-KW"/>
</dbReference>
<comment type="caution">
    <text evidence="5">The sequence shown here is derived from an EMBL/GenBank/DDBJ whole genome shotgun (WGS) entry which is preliminary data.</text>
</comment>
<evidence type="ECO:0000256" key="1">
    <source>
        <dbReference type="ARBA" id="ARBA00022741"/>
    </source>
</evidence>
<gene>
    <name evidence="5" type="ORF">KCH_17650</name>
</gene>
<evidence type="ECO:0000313" key="6">
    <source>
        <dbReference type="Proteomes" id="UP000027178"/>
    </source>
</evidence>
<dbReference type="Gene3D" id="3.40.50.12780">
    <property type="entry name" value="N-terminal domain of ligase-like"/>
    <property type="match status" value="1"/>
</dbReference>
<evidence type="ECO:0000313" key="5">
    <source>
        <dbReference type="EMBL" id="KDN86464.1"/>
    </source>
</evidence>
<dbReference type="GO" id="GO:0004467">
    <property type="term" value="F:long-chain fatty acid-CoA ligase activity"/>
    <property type="evidence" value="ECO:0007669"/>
    <property type="project" value="UniProtKB-EC"/>
</dbReference>
<dbReference type="AlphaFoldDB" id="A0A066Z2I7"/>
<keyword evidence="6" id="KW-1185">Reference proteome</keyword>
<dbReference type="Proteomes" id="UP000027178">
    <property type="component" value="Unassembled WGS sequence"/>
</dbReference>
<dbReference type="RefSeq" id="WP_035860797.1">
    <property type="nucleotide sequence ID" value="NZ_KK853997.1"/>
</dbReference>
<dbReference type="eggNOG" id="COG1022">
    <property type="taxonomic scope" value="Bacteria"/>
</dbReference>
<evidence type="ECO:0000259" key="4">
    <source>
        <dbReference type="Pfam" id="PF00501"/>
    </source>
</evidence>
<dbReference type="CDD" id="cd05907">
    <property type="entry name" value="VL_LC_FACS_like"/>
    <property type="match status" value="1"/>
</dbReference>
<dbReference type="PATRIC" id="fig|1348663.4.peg.1695"/>
<dbReference type="Pfam" id="PF23562">
    <property type="entry name" value="AMP-binding_C_3"/>
    <property type="match status" value="1"/>
</dbReference>
<dbReference type="GO" id="GO:0016020">
    <property type="term" value="C:membrane"/>
    <property type="evidence" value="ECO:0007669"/>
    <property type="project" value="TreeGrafter"/>
</dbReference>
<dbReference type="EMBL" id="JNBY01000072">
    <property type="protein sequence ID" value="KDN86464.1"/>
    <property type="molecule type" value="Genomic_DNA"/>
</dbReference>
<dbReference type="InterPro" id="IPR045851">
    <property type="entry name" value="AMP-bd_C_sf"/>
</dbReference>
<reference evidence="5 6" key="1">
    <citation type="submission" date="2014-05" db="EMBL/GenBank/DDBJ databases">
        <title>Draft Genome Sequence of Kitasatospora cheerisanensis KCTC 2395.</title>
        <authorList>
            <person name="Nam D.H."/>
        </authorList>
    </citation>
    <scope>NUCLEOTIDE SEQUENCE [LARGE SCALE GENOMIC DNA]</scope>
    <source>
        <strain evidence="5 6">KCTC 2395</strain>
    </source>
</reference>
<comment type="catalytic activity">
    <reaction evidence="3">
        <text>a long-chain fatty acid + ATP + CoA = a long-chain fatty acyl-CoA + AMP + diphosphate</text>
        <dbReference type="Rhea" id="RHEA:15421"/>
        <dbReference type="ChEBI" id="CHEBI:30616"/>
        <dbReference type="ChEBI" id="CHEBI:33019"/>
        <dbReference type="ChEBI" id="CHEBI:57287"/>
        <dbReference type="ChEBI" id="CHEBI:57560"/>
        <dbReference type="ChEBI" id="CHEBI:83139"/>
        <dbReference type="ChEBI" id="CHEBI:456215"/>
        <dbReference type="EC" id="6.2.1.3"/>
    </reaction>
    <physiologicalReaction direction="left-to-right" evidence="3">
        <dbReference type="Rhea" id="RHEA:15422"/>
    </physiologicalReaction>
</comment>
<keyword evidence="2" id="KW-0067">ATP-binding</keyword>
<name>A0A066Z2I7_9ACTN</name>
<accession>A0A066Z2I7</accession>
<protein>
    <submittedName>
        <fullName evidence="5">Long-chain acyl-CoA synthetase</fullName>
    </submittedName>
</protein>
<proteinExistence type="predicted"/>
<dbReference type="SUPFAM" id="SSF56801">
    <property type="entry name" value="Acetyl-CoA synthetase-like"/>
    <property type="match status" value="1"/>
</dbReference>
<evidence type="ECO:0000256" key="2">
    <source>
        <dbReference type="ARBA" id="ARBA00022840"/>
    </source>
</evidence>
<dbReference type="PANTHER" id="PTHR43272">
    <property type="entry name" value="LONG-CHAIN-FATTY-ACID--COA LIGASE"/>
    <property type="match status" value="1"/>
</dbReference>
<dbReference type="InterPro" id="IPR020845">
    <property type="entry name" value="AMP-binding_CS"/>
</dbReference>
<evidence type="ECO:0000256" key="3">
    <source>
        <dbReference type="ARBA" id="ARBA00024484"/>
    </source>
</evidence>